<gene>
    <name evidence="1" type="ORF">HII31_02699</name>
</gene>
<dbReference type="AlphaFoldDB" id="A0A8H6RSA3"/>
<keyword evidence="2" id="KW-1185">Reference proteome</keyword>
<dbReference type="EMBL" id="JABCIY010000033">
    <property type="protein sequence ID" value="KAF7195937.1"/>
    <property type="molecule type" value="Genomic_DNA"/>
</dbReference>
<name>A0A8H6RSA3_9PEZI</name>
<accession>A0A8H6RSA3</accession>
<reference evidence="1" key="1">
    <citation type="submission" date="2020-04" db="EMBL/GenBank/DDBJ databases">
        <title>Draft genome resource of the tomato pathogen Pseudocercospora fuligena.</title>
        <authorList>
            <person name="Zaccaron A."/>
        </authorList>
    </citation>
    <scope>NUCLEOTIDE SEQUENCE</scope>
    <source>
        <strain evidence="1">PF001</strain>
    </source>
</reference>
<proteinExistence type="predicted"/>
<sequence length="191" mass="22320">MPERRPRSNQFLDTISLKIITAPILTNVLMLWTRVDSIKEEFKMYHWHLHTFPSEKQKGINALQLHGISNQLVRQSLAPWLLTVALRPNHAYDLISVPKPARYHYNNEDLSNFNNLPEHETTRLSKNVQELVNGVGTSRLRTSASFASEDETDCAQVVEYMHDPDLFTAWVQKLKSRWPCLERRQSWRPLC</sequence>
<protein>
    <submittedName>
        <fullName evidence="1">Uncharacterized protein</fullName>
    </submittedName>
</protein>
<comment type="caution">
    <text evidence="1">The sequence shown here is derived from an EMBL/GenBank/DDBJ whole genome shotgun (WGS) entry which is preliminary data.</text>
</comment>
<evidence type="ECO:0000313" key="1">
    <source>
        <dbReference type="EMBL" id="KAF7195937.1"/>
    </source>
</evidence>
<evidence type="ECO:0000313" key="2">
    <source>
        <dbReference type="Proteomes" id="UP000660729"/>
    </source>
</evidence>
<dbReference type="OrthoDB" id="4369165at2759"/>
<dbReference type="Proteomes" id="UP000660729">
    <property type="component" value="Unassembled WGS sequence"/>
</dbReference>
<organism evidence="1 2">
    <name type="scientific">Pseudocercospora fuligena</name>
    <dbReference type="NCBI Taxonomy" id="685502"/>
    <lineage>
        <taxon>Eukaryota</taxon>
        <taxon>Fungi</taxon>
        <taxon>Dikarya</taxon>
        <taxon>Ascomycota</taxon>
        <taxon>Pezizomycotina</taxon>
        <taxon>Dothideomycetes</taxon>
        <taxon>Dothideomycetidae</taxon>
        <taxon>Mycosphaerellales</taxon>
        <taxon>Mycosphaerellaceae</taxon>
        <taxon>Pseudocercospora</taxon>
    </lineage>
</organism>